<dbReference type="Proteomes" id="UP000183567">
    <property type="component" value="Unassembled WGS sequence"/>
</dbReference>
<dbReference type="STRING" id="180088.A0A1J8QBS8"/>
<evidence type="ECO:0000313" key="1">
    <source>
        <dbReference type="EMBL" id="OJA19110.1"/>
    </source>
</evidence>
<dbReference type="AlphaFoldDB" id="A0A1J8QBS8"/>
<reference evidence="1 2" key="1">
    <citation type="submission" date="2016-03" db="EMBL/GenBank/DDBJ databases">
        <title>Comparative genomics of the ectomycorrhizal sister species Rhizopogon vinicolor and Rhizopogon vesiculosus (Basidiomycota: Boletales) reveals a divergence of the mating type B locus.</title>
        <authorList>
            <person name="Mujic A.B."/>
            <person name="Kuo A."/>
            <person name="Tritt A."/>
            <person name="Lipzen A."/>
            <person name="Chen C."/>
            <person name="Johnson J."/>
            <person name="Sharma A."/>
            <person name="Barry K."/>
            <person name="Grigoriev I.V."/>
            <person name="Spatafora J.W."/>
        </authorList>
    </citation>
    <scope>NUCLEOTIDE SEQUENCE [LARGE SCALE GENOMIC DNA]</scope>
    <source>
        <strain evidence="1 2">AM-OR11-056</strain>
    </source>
</reference>
<sequence length="161" mass="18567">MPSDNSFPKLKEDNYYEWRMLMEAILVRKGLIEYVNGMKKMPPGSPNTKAVLAFSRKQAEARAEIVLQVETSQLSHVRDPDPAVIWYNLETVHRARGFATRLMLRRKFHMLKKADDVSMQAWIAQVRRVAFQLQEIDVDISDEDLILVLTLGLPSSYGNFI</sequence>
<organism evidence="1 2">
    <name type="scientific">Rhizopogon vesiculosus</name>
    <dbReference type="NCBI Taxonomy" id="180088"/>
    <lineage>
        <taxon>Eukaryota</taxon>
        <taxon>Fungi</taxon>
        <taxon>Dikarya</taxon>
        <taxon>Basidiomycota</taxon>
        <taxon>Agaricomycotina</taxon>
        <taxon>Agaricomycetes</taxon>
        <taxon>Agaricomycetidae</taxon>
        <taxon>Boletales</taxon>
        <taxon>Suillineae</taxon>
        <taxon>Rhizopogonaceae</taxon>
        <taxon>Rhizopogon</taxon>
    </lineage>
</organism>
<protein>
    <recommendedName>
        <fullName evidence="3">DUF4219 domain-containing protein</fullName>
    </recommendedName>
</protein>
<dbReference type="Pfam" id="PF14223">
    <property type="entry name" value="Retrotran_gag_2"/>
    <property type="match status" value="1"/>
</dbReference>
<dbReference type="PANTHER" id="PTHR47481">
    <property type="match status" value="1"/>
</dbReference>
<evidence type="ECO:0000313" key="2">
    <source>
        <dbReference type="Proteomes" id="UP000183567"/>
    </source>
</evidence>
<dbReference type="OrthoDB" id="2634636at2759"/>
<feature type="non-terminal residue" evidence="1">
    <location>
        <position position="161"/>
    </location>
</feature>
<accession>A0A1J8QBS8</accession>
<gene>
    <name evidence="1" type="ORF">AZE42_09229</name>
</gene>
<dbReference type="EMBL" id="LVVM01001172">
    <property type="protein sequence ID" value="OJA19110.1"/>
    <property type="molecule type" value="Genomic_DNA"/>
</dbReference>
<comment type="caution">
    <text evidence="1">The sequence shown here is derived from an EMBL/GenBank/DDBJ whole genome shotgun (WGS) entry which is preliminary data.</text>
</comment>
<evidence type="ECO:0008006" key="3">
    <source>
        <dbReference type="Google" id="ProtNLM"/>
    </source>
</evidence>
<proteinExistence type="predicted"/>
<keyword evidence="2" id="KW-1185">Reference proteome</keyword>
<dbReference type="PANTHER" id="PTHR47481:SF22">
    <property type="entry name" value="RETROTRANSPOSON GAG DOMAIN-CONTAINING PROTEIN"/>
    <property type="match status" value="1"/>
</dbReference>
<name>A0A1J8QBS8_9AGAM</name>